<gene>
    <name evidence="1" type="ORF">GTP77_22885</name>
</gene>
<dbReference type="AlphaFoldDB" id="A0A7X4HGT5"/>
<dbReference type="RefSeq" id="WP_161074464.1">
    <property type="nucleotide sequence ID" value="NZ_CP086370.1"/>
</dbReference>
<keyword evidence="2" id="KW-1185">Reference proteome</keyword>
<accession>A0A7X4HGT5</accession>
<sequence length="68" mass="7497">MDECDAHNYAGPTLVCTVSGDGYRVHRLVDDQPYRFKDSKCQVRRDPMVAALFGAAGSTAKKGKKLYS</sequence>
<dbReference type="EMBL" id="WWCU01000033">
    <property type="protein sequence ID" value="MYN10172.1"/>
    <property type="molecule type" value="Genomic_DNA"/>
</dbReference>
<dbReference type="Proteomes" id="UP000450676">
    <property type="component" value="Unassembled WGS sequence"/>
</dbReference>
<comment type="caution">
    <text evidence="1">The sequence shown here is derived from an EMBL/GenBank/DDBJ whole genome shotgun (WGS) entry which is preliminary data.</text>
</comment>
<evidence type="ECO:0000313" key="1">
    <source>
        <dbReference type="EMBL" id="MYN10172.1"/>
    </source>
</evidence>
<evidence type="ECO:0000313" key="2">
    <source>
        <dbReference type="Proteomes" id="UP000450676"/>
    </source>
</evidence>
<protein>
    <submittedName>
        <fullName evidence="1">Uncharacterized protein</fullName>
    </submittedName>
</protein>
<name>A0A7X4HGT5_9BURK</name>
<reference evidence="1 2" key="1">
    <citation type="submission" date="2019-12" db="EMBL/GenBank/DDBJ databases">
        <title>Novel species isolated from a subtropical stream in China.</title>
        <authorList>
            <person name="Lu H."/>
        </authorList>
    </citation>
    <scope>NUCLEOTIDE SEQUENCE [LARGE SCALE GENOMIC DNA]</scope>
    <source>
        <strain evidence="1 2">FT127W</strain>
    </source>
</reference>
<organism evidence="1 2">
    <name type="scientific">Pseudoduganella aquatica</name>
    <dbReference type="NCBI Taxonomy" id="2660641"/>
    <lineage>
        <taxon>Bacteria</taxon>
        <taxon>Pseudomonadati</taxon>
        <taxon>Pseudomonadota</taxon>
        <taxon>Betaproteobacteria</taxon>
        <taxon>Burkholderiales</taxon>
        <taxon>Oxalobacteraceae</taxon>
        <taxon>Telluria group</taxon>
        <taxon>Pseudoduganella</taxon>
    </lineage>
</organism>
<proteinExistence type="predicted"/>